<comment type="caution">
    <text evidence="1">The sequence shown here is derived from an EMBL/GenBank/DDBJ whole genome shotgun (WGS) entry which is preliminary data.</text>
</comment>
<reference evidence="1 2" key="1">
    <citation type="journal article" date="2018" name="Nat. Biotechnol.">
        <title>A standardized bacterial taxonomy based on genome phylogeny substantially revises the tree of life.</title>
        <authorList>
            <person name="Parks D.H."/>
            <person name="Chuvochina M."/>
            <person name="Waite D.W."/>
            <person name="Rinke C."/>
            <person name="Skarshewski A."/>
            <person name="Chaumeil P.A."/>
            <person name="Hugenholtz P."/>
        </authorList>
    </citation>
    <scope>NUCLEOTIDE SEQUENCE [LARGE SCALE GENOMIC DNA]</scope>
    <source>
        <strain evidence="1">UBA9015</strain>
    </source>
</reference>
<keyword evidence="1" id="KW-0378">Hydrolase</keyword>
<dbReference type="AlphaFoldDB" id="A0A3D0WC59"/>
<evidence type="ECO:0000313" key="1">
    <source>
        <dbReference type="EMBL" id="HCB75568.1"/>
    </source>
</evidence>
<keyword evidence="1" id="KW-0347">Helicase</keyword>
<proteinExistence type="predicted"/>
<organism evidence="1 2">
    <name type="scientific">Sphingomonas bacterium</name>
    <dbReference type="NCBI Taxonomy" id="1895847"/>
    <lineage>
        <taxon>Bacteria</taxon>
        <taxon>Pseudomonadati</taxon>
        <taxon>Pseudomonadota</taxon>
        <taxon>Alphaproteobacteria</taxon>
        <taxon>Sphingomonadales</taxon>
        <taxon>Sphingomonadaceae</taxon>
        <taxon>Sphingomonas</taxon>
    </lineage>
</organism>
<dbReference type="Proteomes" id="UP000262699">
    <property type="component" value="Unassembled WGS sequence"/>
</dbReference>
<dbReference type="GO" id="GO:0004386">
    <property type="term" value="F:helicase activity"/>
    <property type="evidence" value="ECO:0007669"/>
    <property type="project" value="UniProtKB-KW"/>
</dbReference>
<feature type="non-terminal residue" evidence="1">
    <location>
        <position position="195"/>
    </location>
</feature>
<sequence length="195" mass="21148">MTLLYASTFTKSLGRLTGAEQKLVKITAFDLAQDEGGNGLQLHRVEAAPGFWTARVSQDLRLVLHKDGARTLIAYVDHHDAAYRWAERRRLIPHERTGAMQFVVVAEREAEGTIHGGGPGAVSRSIAEAASAVLDNAEVARSPLLPARPFATLSDDQLLDVGVPREWLAAVRAADETSVDELFDLLPDEAAEALL</sequence>
<dbReference type="EMBL" id="DOYJ01000148">
    <property type="protein sequence ID" value="HCB75568.1"/>
    <property type="molecule type" value="Genomic_DNA"/>
</dbReference>
<protein>
    <submittedName>
        <fullName evidence="1">DNA helicase</fullName>
    </submittedName>
</protein>
<keyword evidence="1" id="KW-0547">Nucleotide-binding</keyword>
<keyword evidence="1" id="KW-0067">ATP-binding</keyword>
<name>A0A3D0WC59_9SPHN</name>
<evidence type="ECO:0000313" key="2">
    <source>
        <dbReference type="Proteomes" id="UP000262699"/>
    </source>
</evidence>
<gene>
    <name evidence="1" type="ORF">DEP91_05255</name>
</gene>
<accession>A0A3D0WC59</accession>